<evidence type="ECO:0000256" key="1">
    <source>
        <dbReference type="ARBA" id="ARBA00004370"/>
    </source>
</evidence>
<keyword evidence="3 8" id="KW-0375">Hydrogen ion transport</keyword>
<dbReference type="NCBIfam" id="TIGR01145">
    <property type="entry name" value="ATP_synt_delta"/>
    <property type="match status" value="1"/>
</dbReference>
<keyword evidence="7 8" id="KW-0066">ATP synthesis</keyword>
<dbReference type="PANTHER" id="PTHR11910">
    <property type="entry name" value="ATP SYNTHASE DELTA CHAIN"/>
    <property type="match status" value="1"/>
</dbReference>
<dbReference type="NCBIfam" id="NF004406">
    <property type="entry name" value="PRK05758.3-2"/>
    <property type="match status" value="1"/>
</dbReference>
<evidence type="ECO:0000256" key="4">
    <source>
        <dbReference type="ARBA" id="ARBA00023065"/>
    </source>
</evidence>
<evidence type="ECO:0000256" key="6">
    <source>
        <dbReference type="ARBA" id="ARBA00023196"/>
    </source>
</evidence>
<evidence type="ECO:0000256" key="5">
    <source>
        <dbReference type="ARBA" id="ARBA00023136"/>
    </source>
</evidence>
<comment type="function">
    <text evidence="8">This protein is part of the stalk that links CF(0) to CF(1). It either transmits conformational changes from CF(0) to CF(1) or is implicated in proton conduction.</text>
</comment>
<keyword evidence="6 8" id="KW-0139">CF(1)</keyword>
<dbReference type="GO" id="GO:0005886">
    <property type="term" value="C:plasma membrane"/>
    <property type="evidence" value="ECO:0007669"/>
    <property type="project" value="UniProtKB-SubCell"/>
</dbReference>
<dbReference type="InterPro" id="IPR026015">
    <property type="entry name" value="ATP_synth_OSCP/delta_N_sf"/>
</dbReference>
<evidence type="ECO:0000313" key="10">
    <source>
        <dbReference type="Proteomes" id="UP000298781"/>
    </source>
</evidence>
<reference evidence="9 10" key="1">
    <citation type="submission" date="2019-04" db="EMBL/GenBank/DDBJ databases">
        <title>Phreatobacter aquaticus sp. nov.</title>
        <authorList>
            <person name="Choi A."/>
        </authorList>
    </citation>
    <scope>NUCLEOTIDE SEQUENCE [LARGE SCALE GENOMIC DNA]</scope>
    <source>
        <strain evidence="9 10">KCTC 52518</strain>
    </source>
</reference>
<dbReference type="SUPFAM" id="SSF47928">
    <property type="entry name" value="N-terminal domain of the delta subunit of the F1F0-ATP synthase"/>
    <property type="match status" value="1"/>
</dbReference>
<evidence type="ECO:0000313" key="9">
    <source>
        <dbReference type="EMBL" id="QCI65420.1"/>
    </source>
</evidence>
<keyword evidence="10" id="KW-1185">Reference proteome</keyword>
<keyword evidence="5 8" id="KW-0472">Membrane</keyword>
<comment type="function">
    <text evidence="8">F(1)F(0) ATP synthase produces ATP from ADP in the presence of a proton or sodium gradient. F-type ATPases consist of two structural domains, F(1) containing the extramembraneous catalytic core and F(0) containing the membrane proton channel, linked together by a central stalk and a peripheral stalk. During catalysis, ATP synthesis in the catalytic domain of F(1) is coupled via a rotary mechanism of the central stalk subunits to proton translocation.</text>
</comment>
<dbReference type="AlphaFoldDB" id="A0A4D7B5Q7"/>
<dbReference type="Proteomes" id="UP000298781">
    <property type="component" value="Chromosome"/>
</dbReference>
<dbReference type="EMBL" id="CP039690">
    <property type="protein sequence ID" value="QCI65420.1"/>
    <property type="molecule type" value="Genomic_DNA"/>
</dbReference>
<sequence length="186" mass="19347">MAVEDKTVSGMAGRYASALFELATEAGQIDAVAADLGRFKALLDGSDDLKRLVKSPVFSAEDQVKAVTAILGQAKIGGLAGNLIKVVAANRRLFAVEGIIRGFSALVAQARGEVTAEVTVAEGLSAANAKTLTEALKDVLGKEPKIEVKVDPAILGGLIVKVGSRMIDTSLRTKLNTIKNAMKEVG</sequence>
<dbReference type="RefSeq" id="WP_136960867.1">
    <property type="nucleotide sequence ID" value="NZ_CP039690.1"/>
</dbReference>
<comment type="similarity">
    <text evidence="8">Belongs to the ATPase delta chain family.</text>
</comment>
<dbReference type="OrthoDB" id="9796185at2"/>
<keyword evidence="2 8" id="KW-0813">Transport</keyword>
<evidence type="ECO:0000256" key="7">
    <source>
        <dbReference type="ARBA" id="ARBA00023310"/>
    </source>
</evidence>
<organism evidence="9 10">
    <name type="scientific">Phreatobacter stygius</name>
    <dbReference type="NCBI Taxonomy" id="1940610"/>
    <lineage>
        <taxon>Bacteria</taxon>
        <taxon>Pseudomonadati</taxon>
        <taxon>Pseudomonadota</taxon>
        <taxon>Alphaproteobacteria</taxon>
        <taxon>Hyphomicrobiales</taxon>
        <taxon>Phreatobacteraceae</taxon>
        <taxon>Phreatobacter</taxon>
    </lineage>
</organism>
<evidence type="ECO:0000256" key="3">
    <source>
        <dbReference type="ARBA" id="ARBA00022781"/>
    </source>
</evidence>
<dbReference type="PRINTS" id="PR00125">
    <property type="entry name" value="ATPASEDELTA"/>
</dbReference>
<dbReference type="KEGG" id="pstg:E8M01_15100"/>
<keyword evidence="4 8" id="KW-0406">Ion transport</keyword>
<dbReference type="InterPro" id="IPR000711">
    <property type="entry name" value="ATPase_OSCP/dsu"/>
</dbReference>
<evidence type="ECO:0000256" key="8">
    <source>
        <dbReference type="HAMAP-Rule" id="MF_01416"/>
    </source>
</evidence>
<proteinExistence type="inferred from homology"/>
<evidence type="ECO:0000256" key="2">
    <source>
        <dbReference type="ARBA" id="ARBA00022448"/>
    </source>
</evidence>
<dbReference type="Pfam" id="PF00213">
    <property type="entry name" value="OSCP"/>
    <property type="match status" value="1"/>
</dbReference>
<keyword evidence="8" id="KW-1003">Cell membrane</keyword>
<name>A0A4D7B5Q7_9HYPH</name>
<protein>
    <recommendedName>
        <fullName evidence="8">ATP synthase subunit delta</fullName>
    </recommendedName>
    <alternativeName>
        <fullName evidence="8">ATP synthase F(1) sector subunit delta</fullName>
    </alternativeName>
    <alternativeName>
        <fullName evidence="8">F-type ATPase subunit delta</fullName>
        <shortName evidence="8">F-ATPase subunit delta</shortName>
    </alternativeName>
</protein>
<dbReference type="HAMAP" id="MF_01416">
    <property type="entry name" value="ATP_synth_delta_bact"/>
    <property type="match status" value="1"/>
</dbReference>
<dbReference type="GO" id="GO:0045259">
    <property type="term" value="C:proton-transporting ATP synthase complex"/>
    <property type="evidence" value="ECO:0007669"/>
    <property type="project" value="UniProtKB-KW"/>
</dbReference>
<comment type="subcellular location">
    <subcellularLocation>
        <location evidence="8">Cell membrane</location>
        <topology evidence="8">Peripheral membrane protein</topology>
    </subcellularLocation>
    <subcellularLocation>
        <location evidence="1">Membrane</location>
    </subcellularLocation>
</comment>
<gene>
    <name evidence="8" type="primary">atpH</name>
    <name evidence="9" type="ORF">E8M01_15100</name>
</gene>
<dbReference type="Gene3D" id="1.10.520.20">
    <property type="entry name" value="N-terminal domain of the delta subunit of the F1F0-ATP synthase"/>
    <property type="match status" value="1"/>
</dbReference>
<dbReference type="GO" id="GO:0046933">
    <property type="term" value="F:proton-transporting ATP synthase activity, rotational mechanism"/>
    <property type="evidence" value="ECO:0007669"/>
    <property type="project" value="UniProtKB-UniRule"/>
</dbReference>
<accession>A0A4D7B5Q7</accession>